<protein>
    <submittedName>
        <fullName evidence="1">Uncharacterized protein</fullName>
    </submittedName>
</protein>
<accession>A0A7W6LKH5</accession>
<comment type="caution">
    <text evidence="1">The sequence shown here is derived from an EMBL/GenBank/DDBJ whole genome shotgun (WGS) entry which is preliminary data.</text>
</comment>
<dbReference type="Proteomes" id="UP000519897">
    <property type="component" value="Unassembled WGS sequence"/>
</dbReference>
<organism evidence="1 2">
    <name type="scientific">Rhizobium rhizoryzae</name>
    <dbReference type="NCBI Taxonomy" id="451876"/>
    <lineage>
        <taxon>Bacteria</taxon>
        <taxon>Pseudomonadati</taxon>
        <taxon>Pseudomonadota</taxon>
        <taxon>Alphaproteobacteria</taxon>
        <taxon>Hyphomicrobiales</taxon>
        <taxon>Rhizobiaceae</taxon>
        <taxon>Rhizobium/Agrobacterium group</taxon>
        <taxon>Rhizobium</taxon>
    </lineage>
</organism>
<evidence type="ECO:0000313" key="2">
    <source>
        <dbReference type="Proteomes" id="UP000519897"/>
    </source>
</evidence>
<dbReference type="EMBL" id="JACIEC010000016">
    <property type="protein sequence ID" value="MBB4146045.1"/>
    <property type="molecule type" value="Genomic_DNA"/>
</dbReference>
<proteinExistence type="predicted"/>
<keyword evidence="2" id="KW-1185">Reference proteome</keyword>
<evidence type="ECO:0000313" key="1">
    <source>
        <dbReference type="EMBL" id="MBB4146045.1"/>
    </source>
</evidence>
<reference evidence="1 2" key="1">
    <citation type="submission" date="2020-08" db="EMBL/GenBank/DDBJ databases">
        <title>Genomic Encyclopedia of Type Strains, Phase IV (KMG-IV): sequencing the most valuable type-strain genomes for metagenomic binning, comparative biology and taxonomic classification.</title>
        <authorList>
            <person name="Goeker M."/>
        </authorList>
    </citation>
    <scope>NUCLEOTIDE SEQUENCE [LARGE SCALE GENOMIC DNA]</scope>
    <source>
        <strain evidence="1 2">DSM 29514</strain>
    </source>
</reference>
<gene>
    <name evidence="1" type="ORF">GGQ72_004614</name>
</gene>
<dbReference type="AlphaFoldDB" id="A0A7W6LKH5"/>
<name>A0A7W6LKH5_9HYPH</name>
<dbReference type="RefSeq" id="WP_165137731.1">
    <property type="nucleotide sequence ID" value="NZ_CP049252.1"/>
</dbReference>
<sequence length="166" mass="18417">MFFFHEPIGGFRVRHFSEATYVSLKRAVEVAYSMAGGVTLVELLTRVKSPVLSKYASNSEENAKIFIPVDVAMDVDRAAGQPVILQQMADHLGYDLVPKGEGIHTPRRIVDGDSIDVMSEAMDLVRALQSARADGKICNNDRKRILEEVAQLEKELDELKLNLSEG</sequence>